<dbReference type="EMBL" id="JAFJYH010000047">
    <property type="protein sequence ID" value="KAG4422534.1"/>
    <property type="molecule type" value="Genomic_DNA"/>
</dbReference>
<dbReference type="InterPro" id="IPR011008">
    <property type="entry name" value="Dimeric_a/b-barrel"/>
</dbReference>
<feature type="domain" description="ABM" evidence="1">
    <location>
        <begin position="10"/>
        <end position="55"/>
    </location>
</feature>
<dbReference type="OrthoDB" id="4520428at2759"/>
<dbReference type="PANTHER" id="PTHR40624:SF1">
    <property type="entry name" value="BIOSYNTHESIS MONOOXYGENASE, PUTATIVE (AFU_ORTHOLOGUE AFUA_1G12025)-RELATED"/>
    <property type="match status" value="1"/>
</dbReference>
<gene>
    <name evidence="2" type="ORF">IFR04_004303</name>
</gene>
<comment type="caution">
    <text evidence="2">The sequence shown here is derived from an EMBL/GenBank/DDBJ whole genome shotgun (WGS) entry which is preliminary data.</text>
</comment>
<evidence type="ECO:0000313" key="3">
    <source>
        <dbReference type="Proteomes" id="UP000664132"/>
    </source>
</evidence>
<name>A0A8H7WCX1_9HELO</name>
<dbReference type="InterPro" id="IPR007138">
    <property type="entry name" value="ABM_dom"/>
</dbReference>
<dbReference type="AlphaFoldDB" id="A0A8H7WCX1"/>
<dbReference type="Proteomes" id="UP000664132">
    <property type="component" value="Unassembled WGS sequence"/>
</dbReference>
<dbReference type="Pfam" id="PF03992">
    <property type="entry name" value="ABM"/>
    <property type="match status" value="1"/>
</dbReference>
<dbReference type="Gene3D" id="3.30.70.100">
    <property type="match status" value="1"/>
</dbReference>
<accession>A0A8H7WCX1</accession>
<protein>
    <recommendedName>
        <fullName evidence="1">ABM domain-containing protein</fullName>
    </recommendedName>
</protein>
<evidence type="ECO:0000313" key="2">
    <source>
        <dbReference type="EMBL" id="KAG4422534.1"/>
    </source>
</evidence>
<dbReference type="SUPFAM" id="SSF54909">
    <property type="entry name" value="Dimeric alpha+beta barrel"/>
    <property type="match status" value="2"/>
</dbReference>
<evidence type="ECO:0000259" key="1">
    <source>
        <dbReference type="Pfam" id="PF03992"/>
    </source>
</evidence>
<organism evidence="2 3">
    <name type="scientific">Cadophora malorum</name>
    <dbReference type="NCBI Taxonomy" id="108018"/>
    <lineage>
        <taxon>Eukaryota</taxon>
        <taxon>Fungi</taxon>
        <taxon>Dikarya</taxon>
        <taxon>Ascomycota</taxon>
        <taxon>Pezizomycotina</taxon>
        <taxon>Leotiomycetes</taxon>
        <taxon>Helotiales</taxon>
        <taxon>Ploettnerulaceae</taxon>
        <taxon>Cadophora</taxon>
    </lineage>
</organism>
<proteinExistence type="predicted"/>
<reference evidence="2" key="1">
    <citation type="submission" date="2021-02" db="EMBL/GenBank/DDBJ databases">
        <title>Genome sequence Cadophora malorum strain M34.</title>
        <authorList>
            <person name="Stefanovic E."/>
            <person name="Vu D."/>
            <person name="Scully C."/>
            <person name="Dijksterhuis J."/>
            <person name="Roader J."/>
            <person name="Houbraken J."/>
        </authorList>
    </citation>
    <scope>NUCLEOTIDE SEQUENCE</scope>
    <source>
        <strain evidence="2">M34</strain>
    </source>
</reference>
<sequence length="195" mass="21611">MTGVSQIAFANEPGVLKFGLFVPNEEPNDRLMYSIEEYADQAAFNSHLSSKPVVEMFDWINSANIYSRPAEFYSLDSSPDLVSIRPELATTKDPYVVVRHTNFQDGKVDQGLSALEKVVSAAKNELGTLLCGVYADPAAPKRLFTIDACESKEYWSNTHVKSEAYVESEKVTKTVGNGTELSFLKMMGGFLHKPE</sequence>
<dbReference type="PANTHER" id="PTHR40624">
    <property type="entry name" value="BIOSYNTHESIS MONOOXYGENASE, PUTATIVE (AFU_ORTHOLOGUE AFUA_1G12025)-RELATED"/>
    <property type="match status" value="1"/>
</dbReference>
<keyword evidence="3" id="KW-1185">Reference proteome</keyword>